<accession>A0ABV0K0B0</accession>
<reference evidence="6 7" key="1">
    <citation type="submission" date="2022-04" db="EMBL/GenBank/DDBJ databases">
        <title>Positive selection, recombination, and allopatry shape intraspecific diversity of widespread and dominant cyanobacteria.</title>
        <authorList>
            <person name="Wei J."/>
            <person name="Shu W."/>
            <person name="Hu C."/>
        </authorList>
    </citation>
    <scope>NUCLEOTIDE SEQUENCE [LARGE SCALE GENOMIC DNA]</scope>
    <source>
        <strain evidence="6 7">DQ-A4</strain>
    </source>
</reference>
<proteinExistence type="inferred from homology"/>
<evidence type="ECO:0000256" key="2">
    <source>
        <dbReference type="ARBA" id="ARBA00022741"/>
    </source>
</evidence>
<dbReference type="Proteomes" id="UP001482513">
    <property type="component" value="Unassembled WGS sequence"/>
</dbReference>
<dbReference type="PANTHER" id="PTHR23073">
    <property type="entry name" value="26S PROTEASOME REGULATORY SUBUNIT"/>
    <property type="match status" value="1"/>
</dbReference>
<dbReference type="InterPro" id="IPR003959">
    <property type="entry name" value="ATPase_AAA_core"/>
</dbReference>
<evidence type="ECO:0000256" key="3">
    <source>
        <dbReference type="ARBA" id="ARBA00022840"/>
    </source>
</evidence>
<evidence type="ECO:0000256" key="1">
    <source>
        <dbReference type="ARBA" id="ARBA00006914"/>
    </source>
</evidence>
<comment type="similarity">
    <text evidence="1">Belongs to the AAA ATPase family.</text>
</comment>
<evidence type="ECO:0000313" key="6">
    <source>
        <dbReference type="EMBL" id="MEP0945946.1"/>
    </source>
</evidence>
<keyword evidence="7" id="KW-1185">Reference proteome</keyword>
<feature type="compositionally biased region" description="Polar residues" evidence="4">
    <location>
        <begin position="65"/>
        <end position="76"/>
    </location>
</feature>
<keyword evidence="3 6" id="KW-0067">ATP-binding</keyword>
<feature type="region of interest" description="Disordered" evidence="4">
    <location>
        <begin position="34"/>
        <end position="76"/>
    </location>
</feature>
<dbReference type="Gene3D" id="3.40.50.300">
    <property type="entry name" value="P-loop containing nucleotide triphosphate hydrolases"/>
    <property type="match status" value="1"/>
</dbReference>
<organism evidence="6 7">
    <name type="scientific">Leptolyngbya subtilissima DQ-A4</name>
    <dbReference type="NCBI Taxonomy" id="2933933"/>
    <lineage>
        <taxon>Bacteria</taxon>
        <taxon>Bacillati</taxon>
        <taxon>Cyanobacteriota</taxon>
        <taxon>Cyanophyceae</taxon>
        <taxon>Leptolyngbyales</taxon>
        <taxon>Leptolyngbyaceae</taxon>
        <taxon>Leptolyngbya group</taxon>
        <taxon>Leptolyngbya</taxon>
    </lineage>
</organism>
<dbReference type="SMART" id="SM00382">
    <property type="entry name" value="AAA"/>
    <property type="match status" value="1"/>
</dbReference>
<dbReference type="Pfam" id="PF00004">
    <property type="entry name" value="AAA"/>
    <property type="match status" value="1"/>
</dbReference>
<dbReference type="InterPro" id="IPR003593">
    <property type="entry name" value="AAA+_ATPase"/>
</dbReference>
<evidence type="ECO:0000259" key="5">
    <source>
        <dbReference type="SMART" id="SM00382"/>
    </source>
</evidence>
<feature type="domain" description="AAA+ ATPase" evidence="5">
    <location>
        <begin position="484"/>
        <end position="616"/>
    </location>
</feature>
<comment type="caution">
    <text evidence="6">The sequence shown here is derived from an EMBL/GenBank/DDBJ whole genome shotgun (WGS) entry which is preliminary data.</text>
</comment>
<dbReference type="RefSeq" id="WP_190699521.1">
    <property type="nucleotide sequence ID" value="NZ_JAMPKX010000001.1"/>
</dbReference>
<dbReference type="InterPro" id="IPR050221">
    <property type="entry name" value="26S_Proteasome_ATPase"/>
</dbReference>
<keyword evidence="2" id="KW-0547">Nucleotide-binding</keyword>
<dbReference type="InterPro" id="IPR054472">
    <property type="entry name" value="WHD"/>
</dbReference>
<dbReference type="SUPFAM" id="SSF52540">
    <property type="entry name" value="P-loop containing nucleoside triphosphate hydrolases"/>
    <property type="match status" value="2"/>
</dbReference>
<gene>
    <name evidence="6" type="ORF">NC992_03585</name>
</gene>
<evidence type="ECO:0000313" key="7">
    <source>
        <dbReference type="Proteomes" id="UP001482513"/>
    </source>
</evidence>
<protein>
    <submittedName>
        <fullName evidence="6">ATP-binding protein</fullName>
    </submittedName>
</protein>
<dbReference type="GO" id="GO:0005524">
    <property type="term" value="F:ATP binding"/>
    <property type="evidence" value="ECO:0007669"/>
    <property type="project" value="UniProtKB-KW"/>
</dbReference>
<dbReference type="InterPro" id="IPR027417">
    <property type="entry name" value="P-loop_NTPase"/>
</dbReference>
<sequence length="701" mass="78243">MTSVFKSPLDELLPALHVLDGLLERSSQLAEALHSGGERAATPQNAGSLRQPELALPPGYPRYSPAQSTEMPSSQIQPSSRLGLLQQQFDLPIFDLDVILIALAPELDRRYEQIYAYLQQDGRSVRPSVNLVLNLLCADAAEKLQRRSHFAPIAPLRHNDLLQLSPPQPTNQSSLLAQEISLDPAIVRYLLHETGLDADFSPSRSLILATVPAEQTDLPAPLVQQISAIAQNSSSTQPIRLYLQGPDAVTSHQFAQVLAHQLSRPLLIVDLDDLIRQPEQFRQRLKRLGRNAWLQNTVLYLHSVDSLHQDTTNHLYPFLINLLAETNAPIVVAGRQSWQPSADWGLGIVTISLTVPGFGDRLKCWKTRLASVGLTVEQGTIEALADRFQLTPTQIQGAIATTQNQLAYELEPASIEAVLFQAARNQSGHHLNRLTQPIQPRYVWSDLVLPAVQFEQLQEVCTHLQHRHTVFETWGFDHKLSLGKGVNALFAGPSGTGKTMAAEVIAKSLQLDLYRIDLSQVVSKYIGETEKNLSQIFTAAASTNAILLFDEADSLFGKRTEIKDSHDRYANIEVGYLLQQMEAYEGLAILTTNLKSNLDEAFIRRLRFIIDFPLPSVQERYRIWQHIWPQSLPLDSEINWIVVAKQFDLTGGNIRNIALATAFLAANEGDKVTISHIQQAIRREYQKMGKPMTNEAFEDLS</sequence>
<dbReference type="EMBL" id="JAMPKX010000001">
    <property type="protein sequence ID" value="MEP0945946.1"/>
    <property type="molecule type" value="Genomic_DNA"/>
</dbReference>
<dbReference type="Pfam" id="PF22977">
    <property type="entry name" value="WHD"/>
    <property type="match status" value="1"/>
</dbReference>
<name>A0ABV0K0B0_9CYAN</name>
<dbReference type="CDD" id="cd19481">
    <property type="entry name" value="RecA-like_protease"/>
    <property type="match status" value="1"/>
</dbReference>
<evidence type="ECO:0000256" key="4">
    <source>
        <dbReference type="SAM" id="MobiDB-lite"/>
    </source>
</evidence>